<dbReference type="EMBL" id="JAHRIM010033261">
    <property type="protein sequence ID" value="MEQ2265642.1"/>
    <property type="molecule type" value="Genomic_DNA"/>
</dbReference>
<evidence type="ECO:0000313" key="3">
    <source>
        <dbReference type="Proteomes" id="UP001444071"/>
    </source>
</evidence>
<dbReference type="Pfam" id="PF04561">
    <property type="entry name" value="RNA_pol_Rpb2_2"/>
    <property type="match status" value="1"/>
</dbReference>
<proteinExistence type="predicted"/>
<name>A0ABV0WAX4_9TELE</name>
<dbReference type="InterPro" id="IPR007642">
    <property type="entry name" value="RNA_pol_Rpb2_2"/>
</dbReference>
<accession>A0ABV0WAX4</accession>
<evidence type="ECO:0000313" key="2">
    <source>
        <dbReference type="EMBL" id="MEQ2265642.1"/>
    </source>
</evidence>
<protein>
    <submittedName>
        <fullName evidence="2">DNA-directed RNA polymerase III subunit RPC2</fullName>
    </submittedName>
</protein>
<gene>
    <name evidence="2" type="primary">POLR3B_2</name>
    <name evidence="2" type="ORF">XENORESO_010469</name>
</gene>
<evidence type="ECO:0000259" key="1">
    <source>
        <dbReference type="Pfam" id="PF04561"/>
    </source>
</evidence>
<feature type="non-terminal residue" evidence="2">
    <location>
        <position position="1"/>
    </location>
</feature>
<organism evidence="2 3">
    <name type="scientific">Xenotaenia resolanae</name>
    <dbReference type="NCBI Taxonomy" id="208358"/>
    <lineage>
        <taxon>Eukaryota</taxon>
        <taxon>Metazoa</taxon>
        <taxon>Chordata</taxon>
        <taxon>Craniata</taxon>
        <taxon>Vertebrata</taxon>
        <taxon>Euteleostomi</taxon>
        <taxon>Actinopterygii</taxon>
        <taxon>Neopterygii</taxon>
        <taxon>Teleostei</taxon>
        <taxon>Neoteleostei</taxon>
        <taxon>Acanthomorphata</taxon>
        <taxon>Ovalentaria</taxon>
        <taxon>Atherinomorphae</taxon>
        <taxon>Cyprinodontiformes</taxon>
        <taxon>Goodeidae</taxon>
        <taxon>Xenotaenia</taxon>
    </lineage>
</organism>
<keyword evidence="2" id="KW-0804">Transcription</keyword>
<feature type="domain" description="RNA polymerase Rpb2" evidence="1">
    <location>
        <begin position="4"/>
        <end position="41"/>
    </location>
</feature>
<comment type="caution">
    <text evidence="2">The sequence shown here is derived from an EMBL/GenBank/DDBJ whole genome shotgun (WGS) entry which is preliminary data.</text>
</comment>
<reference evidence="2 3" key="1">
    <citation type="submission" date="2021-06" db="EMBL/GenBank/DDBJ databases">
        <authorList>
            <person name="Palmer J.M."/>
        </authorList>
    </citation>
    <scope>NUCLEOTIDE SEQUENCE [LARGE SCALE GENOMIC DNA]</scope>
    <source>
        <strain evidence="2 3">XR_2019</strain>
        <tissue evidence="2">Muscle</tissue>
    </source>
</reference>
<dbReference type="SUPFAM" id="SSF64484">
    <property type="entry name" value="beta and beta-prime subunits of DNA dependent RNA-polymerase"/>
    <property type="match status" value="1"/>
</dbReference>
<sequence>VKEFNFRAKCIYLAVMVRRVILAQGDNKVDDRDYYGNKRLELAGQEGDMQWHQNPDAVEAWGFFSTATIEPLP</sequence>
<dbReference type="Proteomes" id="UP001444071">
    <property type="component" value="Unassembled WGS sequence"/>
</dbReference>
<dbReference type="GO" id="GO:0000428">
    <property type="term" value="C:DNA-directed RNA polymerase complex"/>
    <property type="evidence" value="ECO:0007669"/>
    <property type="project" value="UniProtKB-KW"/>
</dbReference>
<keyword evidence="3" id="KW-1185">Reference proteome</keyword>
<keyword evidence="2" id="KW-0240">DNA-directed RNA polymerase</keyword>